<dbReference type="VEuPathDB" id="FungiDB:I7I53_04119"/>
<dbReference type="Proteomes" id="UP000663419">
    <property type="component" value="Chromosome 5"/>
</dbReference>
<evidence type="ECO:0000313" key="2">
    <source>
        <dbReference type="Proteomes" id="UP000663419"/>
    </source>
</evidence>
<organism evidence="1 2">
    <name type="scientific">Ajellomyces capsulatus (strain H88)</name>
    <name type="common">Darling's disease fungus</name>
    <name type="synonym">Histoplasma capsulatum</name>
    <dbReference type="NCBI Taxonomy" id="544711"/>
    <lineage>
        <taxon>Eukaryota</taxon>
        <taxon>Fungi</taxon>
        <taxon>Dikarya</taxon>
        <taxon>Ascomycota</taxon>
        <taxon>Pezizomycotina</taxon>
        <taxon>Eurotiomycetes</taxon>
        <taxon>Eurotiomycetidae</taxon>
        <taxon>Onygenales</taxon>
        <taxon>Ajellomycetaceae</taxon>
        <taxon>Histoplasma</taxon>
    </lineage>
</organism>
<accession>A0A8A1LP05</accession>
<sequence>MTHLQTMANADTCTSVVYMHSAYCTRRWKRHEGSVSGRYRYRHIAGCFPTRMQPAGNTLQGQNGHCLKSQLRGNMV</sequence>
<gene>
    <name evidence="1" type="ORF">I7I53_04119</name>
</gene>
<reference evidence="1" key="1">
    <citation type="submission" date="2021-01" db="EMBL/GenBank/DDBJ databases">
        <title>Chromosome-level genome assembly of a human fungal pathogen reveals clustering of transcriptionally co-regulated genes.</title>
        <authorList>
            <person name="Voorhies M."/>
            <person name="Cohen S."/>
            <person name="Shea T.P."/>
            <person name="Petrus S."/>
            <person name="Munoz J.F."/>
            <person name="Poplawski S."/>
            <person name="Goldman W.E."/>
            <person name="Michael T."/>
            <person name="Cuomo C.A."/>
            <person name="Sil A."/>
            <person name="Beyhan S."/>
        </authorList>
    </citation>
    <scope>NUCLEOTIDE SEQUENCE</scope>
    <source>
        <strain evidence="1">H88</strain>
    </source>
</reference>
<protein>
    <submittedName>
        <fullName evidence="1">Uncharacterized protein</fullName>
    </submittedName>
</protein>
<name>A0A8A1LP05_AJEC8</name>
<evidence type="ECO:0000313" key="1">
    <source>
        <dbReference type="EMBL" id="QSS56028.1"/>
    </source>
</evidence>
<dbReference type="EMBL" id="CP069106">
    <property type="protein sequence ID" value="QSS56028.1"/>
    <property type="molecule type" value="Genomic_DNA"/>
</dbReference>
<proteinExistence type="predicted"/>
<dbReference type="AlphaFoldDB" id="A0A8A1LP05"/>